<dbReference type="EMBL" id="VCIW01000002">
    <property type="protein sequence ID" value="TLS53401.1"/>
    <property type="molecule type" value="Genomic_DNA"/>
</dbReference>
<sequence length="246" mass="27470">MELRKWIGVAGVLLVLTGAATSYANVNGTFEGNPIIQVQMDGQPIQAADVPAVNLNGRTMVPIYMLKALGVEAVWNGDNQTVQVSLPESEPIARPATKANVDKASLYKRIEDFGDELVVIDNELRLLNERIMLSPIKPVLPRGEQSRSITAALIEFNDVMDAARRVTQNYPGENDFVDPILNAYMDAIRNYSEAHTKLVGFLNGDLNDYIYDSHYDNRSTAGKRVSEAQEASRERYRHYIENALRE</sequence>
<accession>A0A5R9GCC0</accession>
<protein>
    <recommendedName>
        <fullName evidence="2">Copper amine oxidase-like N-terminal domain-containing protein</fullName>
    </recommendedName>
</protein>
<evidence type="ECO:0000256" key="1">
    <source>
        <dbReference type="SAM" id="SignalP"/>
    </source>
</evidence>
<comment type="caution">
    <text evidence="3">The sequence shown here is derived from an EMBL/GenBank/DDBJ whole genome shotgun (WGS) entry which is preliminary data.</text>
</comment>
<dbReference type="InterPro" id="IPR012854">
    <property type="entry name" value="Cu_amine_oxidase-like_N"/>
</dbReference>
<evidence type="ECO:0000313" key="4">
    <source>
        <dbReference type="Proteomes" id="UP000309676"/>
    </source>
</evidence>
<dbReference type="Pfam" id="PF07833">
    <property type="entry name" value="Cu_amine_oxidN1"/>
    <property type="match status" value="1"/>
</dbReference>
<evidence type="ECO:0000259" key="2">
    <source>
        <dbReference type="Pfam" id="PF07833"/>
    </source>
</evidence>
<dbReference type="Proteomes" id="UP000309676">
    <property type="component" value="Unassembled WGS sequence"/>
</dbReference>
<feature type="domain" description="Copper amine oxidase-like N-terminal" evidence="2">
    <location>
        <begin position="40"/>
        <end position="90"/>
    </location>
</feature>
<evidence type="ECO:0000313" key="3">
    <source>
        <dbReference type="EMBL" id="TLS53401.1"/>
    </source>
</evidence>
<reference evidence="3 4" key="1">
    <citation type="submission" date="2019-05" db="EMBL/GenBank/DDBJ databases">
        <authorList>
            <person name="Narsing Rao M.P."/>
            <person name="Li W.J."/>
        </authorList>
    </citation>
    <scope>NUCLEOTIDE SEQUENCE [LARGE SCALE GENOMIC DNA]</scope>
    <source>
        <strain evidence="3 4">SYSU_K30003</strain>
    </source>
</reference>
<keyword evidence="4" id="KW-1185">Reference proteome</keyword>
<organism evidence="3 4">
    <name type="scientific">Paenibacillus antri</name>
    <dbReference type="NCBI Taxonomy" id="2582848"/>
    <lineage>
        <taxon>Bacteria</taxon>
        <taxon>Bacillati</taxon>
        <taxon>Bacillota</taxon>
        <taxon>Bacilli</taxon>
        <taxon>Bacillales</taxon>
        <taxon>Paenibacillaceae</taxon>
        <taxon>Paenibacillus</taxon>
    </lineage>
</organism>
<keyword evidence="1" id="KW-0732">Signal</keyword>
<feature type="signal peptide" evidence="1">
    <location>
        <begin position="1"/>
        <end position="24"/>
    </location>
</feature>
<feature type="chain" id="PRO_5038590307" description="Copper amine oxidase-like N-terminal domain-containing protein" evidence="1">
    <location>
        <begin position="25"/>
        <end position="246"/>
    </location>
</feature>
<gene>
    <name evidence="3" type="ORF">FE782_03780</name>
</gene>
<name>A0A5R9GCC0_9BACL</name>
<dbReference type="AlphaFoldDB" id="A0A5R9GCC0"/>
<proteinExistence type="predicted"/>